<proteinExistence type="predicted"/>
<protein>
    <submittedName>
        <fullName evidence="2">Uncharacterized protein</fullName>
    </submittedName>
</protein>
<dbReference type="EMBL" id="JAHRIP010002386">
    <property type="protein sequence ID" value="MEQ2280884.1"/>
    <property type="molecule type" value="Genomic_DNA"/>
</dbReference>
<organism evidence="2 3">
    <name type="scientific">Ameca splendens</name>
    <dbReference type="NCBI Taxonomy" id="208324"/>
    <lineage>
        <taxon>Eukaryota</taxon>
        <taxon>Metazoa</taxon>
        <taxon>Chordata</taxon>
        <taxon>Craniata</taxon>
        <taxon>Vertebrata</taxon>
        <taxon>Euteleostomi</taxon>
        <taxon>Actinopterygii</taxon>
        <taxon>Neopterygii</taxon>
        <taxon>Teleostei</taxon>
        <taxon>Neoteleostei</taxon>
        <taxon>Acanthomorphata</taxon>
        <taxon>Ovalentaria</taxon>
        <taxon>Atherinomorphae</taxon>
        <taxon>Cyprinodontiformes</taxon>
        <taxon>Goodeidae</taxon>
        <taxon>Ameca</taxon>
    </lineage>
</organism>
<evidence type="ECO:0000313" key="3">
    <source>
        <dbReference type="Proteomes" id="UP001469553"/>
    </source>
</evidence>
<gene>
    <name evidence="2" type="ORF">AMECASPLE_024765</name>
</gene>
<sequence>MQVLCWFLQETCKPTAFAPAVQLYPSIPAGRNMNKDKRSKQRQHLRSPPAITESQPQTQHEQNLKETV</sequence>
<reference evidence="2 3" key="1">
    <citation type="submission" date="2021-06" db="EMBL/GenBank/DDBJ databases">
        <authorList>
            <person name="Palmer J.M."/>
        </authorList>
    </citation>
    <scope>NUCLEOTIDE SEQUENCE [LARGE SCALE GENOMIC DNA]</scope>
    <source>
        <strain evidence="2 3">AS_MEX2019</strain>
        <tissue evidence="2">Muscle</tissue>
    </source>
</reference>
<evidence type="ECO:0000256" key="1">
    <source>
        <dbReference type="SAM" id="MobiDB-lite"/>
    </source>
</evidence>
<feature type="region of interest" description="Disordered" evidence="1">
    <location>
        <begin position="26"/>
        <end position="68"/>
    </location>
</feature>
<dbReference type="Proteomes" id="UP001469553">
    <property type="component" value="Unassembled WGS sequence"/>
</dbReference>
<name>A0ABV0XHE1_9TELE</name>
<accession>A0ABV0XHE1</accession>
<feature type="compositionally biased region" description="Polar residues" evidence="1">
    <location>
        <begin position="52"/>
        <end position="61"/>
    </location>
</feature>
<evidence type="ECO:0000313" key="2">
    <source>
        <dbReference type="EMBL" id="MEQ2280884.1"/>
    </source>
</evidence>
<comment type="caution">
    <text evidence="2">The sequence shown here is derived from an EMBL/GenBank/DDBJ whole genome shotgun (WGS) entry which is preliminary data.</text>
</comment>
<keyword evidence="3" id="KW-1185">Reference proteome</keyword>